<dbReference type="Gene3D" id="3.40.50.10260">
    <property type="entry name" value="YjeF N-terminal domain"/>
    <property type="match status" value="1"/>
</dbReference>
<comment type="catalytic activity">
    <reaction evidence="1 18 19">
        <text>(6R)-NADHX = (6S)-NADHX</text>
        <dbReference type="Rhea" id="RHEA:32215"/>
        <dbReference type="ChEBI" id="CHEBI:64074"/>
        <dbReference type="ChEBI" id="CHEBI:64075"/>
        <dbReference type="EC" id="5.1.99.6"/>
    </reaction>
</comment>
<keyword evidence="12 17" id="KW-0456">Lyase</keyword>
<dbReference type="GO" id="GO:0052855">
    <property type="term" value="F:ADP-dependent NAD(P)H-hydrate dehydratase activity"/>
    <property type="evidence" value="ECO:0007669"/>
    <property type="project" value="UniProtKB-UniRule"/>
</dbReference>
<evidence type="ECO:0000256" key="19">
    <source>
        <dbReference type="PIRNR" id="PIRNR017184"/>
    </source>
</evidence>
<dbReference type="EC" id="4.2.1.136" evidence="19"/>
<evidence type="ECO:0000256" key="13">
    <source>
        <dbReference type="ARBA" id="ARBA00023268"/>
    </source>
</evidence>
<dbReference type="PANTHER" id="PTHR12592:SF0">
    <property type="entry name" value="ATP-DEPENDENT (S)-NAD(P)H-HYDRATE DEHYDRATASE"/>
    <property type="match status" value="1"/>
</dbReference>
<dbReference type="NCBIfam" id="TIGR00197">
    <property type="entry name" value="yjeF_nterm"/>
    <property type="match status" value="1"/>
</dbReference>
<evidence type="ECO:0000256" key="6">
    <source>
        <dbReference type="ARBA" id="ARBA00022741"/>
    </source>
</evidence>
<comment type="function">
    <text evidence="18">Catalyzes the epimerization of the S- and R-forms of NAD(P)HX, a damaged form of NAD(P)H that is a result of enzymatic or heat-dependent hydration. This is a prerequisite for the S-specific NAD(P)H-hydrate dehydratase to allow the repair of both epimers of NAD(P)HX.</text>
</comment>
<dbReference type="SUPFAM" id="SSF53613">
    <property type="entry name" value="Ribokinase-like"/>
    <property type="match status" value="1"/>
</dbReference>
<dbReference type="PROSITE" id="PS51385">
    <property type="entry name" value="YJEF_N"/>
    <property type="match status" value="1"/>
</dbReference>
<dbReference type="InterPro" id="IPR004443">
    <property type="entry name" value="YjeF_N_dom"/>
</dbReference>
<feature type="binding site" evidence="18">
    <location>
        <position position="62"/>
    </location>
    <ligand>
        <name>K(+)</name>
        <dbReference type="ChEBI" id="CHEBI:29103"/>
    </ligand>
</feature>
<keyword evidence="5 18" id="KW-0479">Metal-binding</keyword>
<name>A0A8J3A724_9PROT</name>
<dbReference type="HAMAP" id="MF_01966">
    <property type="entry name" value="NADHX_epimerase"/>
    <property type="match status" value="1"/>
</dbReference>
<dbReference type="PROSITE" id="PS01050">
    <property type="entry name" value="YJEF_C_2"/>
    <property type="match status" value="1"/>
</dbReference>
<comment type="caution">
    <text evidence="22">The sequence shown here is derived from an EMBL/GenBank/DDBJ whole genome shotgun (WGS) entry which is preliminary data.</text>
</comment>
<evidence type="ECO:0000256" key="11">
    <source>
        <dbReference type="ARBA" id="ARBA00023235"/>
    </source>
</evidence>
<evidence type="ECO:0000313" key="23">
    <source>
        <dbReference type="Proteomes" id="UP000621856"/>
    </source>
</evidence>
<feature type="domain" description="YjeF N-terminal" evidence="21">
    <location>
        <begin position="15"/>
        <end position="212"/>
    </location>
</feature>
<evidence type="ECO:0000256" key="5">
    <source>
        <dbReference type="ARBA" id="ARBA00022723"/>
    </source>
</evidence>
<evidence type="ECO:0000259" key="20">
    <source>
        <dbReference type="PROSITE" id="PS51383"/>
    </source>
</evidence>
<keyword evidence="7 17" id="KW-0067">ATP-binding</keyword>
<reference evidence="22" key="2">
    <citation type="submission" date="2020-09" db="EMBL/GenBank/DDBJ databases">
        <authorList>
            <person name="Sun Q."/>
            <person name="Zhou Y."/>
        </authorList>
    </citation>
    <scope>NUCLEOTIDE SEQUENCE</scope>
    <source>
        <strain evidence="22">CGMCC 1.14984</strain>
    </source>
</reference>
<proteinExistence type="inferred from homology"/>
<evidence type="ECO:0000256" key="18">
    <source>
        <dbReference type="HAMAP-Rule" id="MF_01966"/>
    </source>
</evidence>
<evidence type="ECO:0000256" key="14">
    <source>
        <dbReference type="ARBA" id="ARBA00025153"/>
    </source>
</evidence>
<reference evidence="22" key="1">
    <citation type="journal article" date="2014" name="Int. J. Syst. Evol. Microbiol.">
        <title>Complete genome sequence of Corynebacterium casei LMG S-19264T (=DSM 44701T), isolated from a smear-ripened cheese.</title>
        <authorList>
            <consortium name="US DOE Joint Genome Institute (JGI-PGF)"/>
            <person name="Walter F."/>
            <person name="Albersmeier A."/>
            <person name="Kalinowski J."/>
            <person name="Ruckert C."/>
        </authorList>
    </citation>
    <scope>NUCLEOTIDE SEQUENCE</scope>
    <source>
        <strain evidence="22">CGMCC 1.14984</strain>
    </source>
</reference>
<dbReference type="InterPro" id="IPR000631">
    <property type="entry name" value="CARKD"/>
</dbReference>
<keyword evidence="9 18" id="KW-0630">Potassium</keyword>
<dbReference type="Pfam" id="PF01256">
    <property type="entry name" value="Carb_kinase"/>
    <property type="match status" value="1"/>
</dbReference>
<comment type="catalytic activity">
    <reaction evidence="2 18 19">
        <text>(6R)-NADPHX = (6S)-NADPHX</text>
        <dbReference type="Rhea" id="RHEA:32227"/>
        <dbReference type="ChEBI" id="CHEBI:64076"/>
        <dbReference type="ChEBI" id="CHEBI:64077"/>
        <dbReference type="EC" id="5.1.99.6"/>
    </reaction>
</comment>
<evidence type="ECO:0000256" key="8">
    <source>
        <dbReference type="ARBA" id="ARBA00022857"/>
    </source>
</evidence>
<evidence type="ECO:0000256" key="7">
    <source>
        <dbReference type="ARBA" id="ARBA00022840"/>
    </source>
</evidence>
<feature type="binding site" evidence="18">
    <location>
        <position position="158"/>
    </location>
    <ligand>
        <name>K(+)</name>
        <dbReference type="ChEBI" id="CHEBI:29103"/>
    </ligand>
</feature>
<keyword evidence="10 17" id="KW-0520">NAD</keyword>
<evidence type="ECO:0000256" key="2">
    <source>
        <dbReference type="ARBA" id="ARBA00000909"/>
    </source>
</evidence>
<dbReference type="InterPro" id="IPR017953">
    <property type="entry name" value="Carbohydrate_kinase_pred_CS"/>
</dbReference>
<evidence type="ECO:0000256" key="15">
    <source>
        <dbReference type="ARBA" id="ARBA00048238"/>
    </source>
</evidence>
<dbReference type="PANTHER" id="PTHR12592">
    <property type="entry name" value="ATP-DEPENDENT (S)-NAD(P)H-HYDRATE DEHYDRATASE FAMILY MEMBER"/>
    <property type="match status" value="1"/>
</dbReference>
<keyword evidence="8 17" id="KW-0521">NADP</keyword>
<dbReference type="InterPro" id="IPR036652">
    <property type="entry name" value="YjeF_N_dom_sf"/>
</dbReference>
<evidence type="ECO:0000256" key="12">
    <source>
        <dbReference type="ARBA" id="ARBA00023239"/>
    </source>
</evidence>
<dbReference type="CDD" id="cd01171">
    <property type="entry name" value="YXKO-related"/>
    <property type="match status" value="1"/>
</dbReference>
<comment type="catalytic activity">
    <reaction evidence="16 17 19">
        <text>(6S)-NADPHX + ADP = AMP + phosphate + NADPH + H(+)</text>
        <dbReference type="Rhea" id="RHEA:32235"/>
        <dbReference type="ChEBI" id="CHEBI:15378"/>
        <dbReference type="ChEBI" id="CHEBI:43474"/>
        <dbReference type="ChEBI" id="CHEBI:57783"/>
        <dbReference type="ChEBI" id="CHEBI:64076"/>
        <dbReference type="ChEBI" id="CHEBI:456215"/>
        <dbReference type="ChEBI" id="CHEBI:456216"/>
        <dbReference type="EC" id="4.2.1.136"/>
    </reaction>
</comment>
<comment type="similarity">
    <text evidence="18">Belongs to the NnrE/AIBP family.</text>
</comment>
<comment type="subunit">
    <text evidence="17">Homotetramer.</text>
</comment>
<comment type="function">
    <text evidence="17">Catalyzes the dehydration of the S-form of NAD(P)HX at the expense of ADP, which is converted to AMP. Together with NAD(P)HX epimerase, which catalyzes the epimerization of the S- and R-forms, the enzyme allows the repair of both epimers of NAD(P)HX, a damaged form of NAD(P)H that is a result of enzymatic or heat-dependent hydration.</text>
</comment>
<dbReference type="GO" id="GO:0005524">
    <property type="term" value="F:ATP binding"/>
    <property type="evidence" value="ECO:0007669"/>
    <property type="project" value="UniProtKB-UniRule"/>
</dbReference>
<evidence type="ECO:0000256" key="1">
    <source>
        <dbReference type="ARBA" id="ARBA00000013"/>
    </source>
</evidence>
<dbReference type="Gene3D" id="3.40.1190.20">
    <property type="match status" value="1"/>
</dbReference>
<dbReference type="InterPro" id="IPR030677">
    <property type="entry name" value="Nnr"/>
</dbReference>
<feature type="binding site" evidence="17">
    <location>
        <position position="257"/>
    </location>
    <ligand>
        <name>(6S)-NADPHX</name>
        <dbReference type="ChEBI" id="CHEBI:64076"/>
    </ligand>
</feature>
<dbReference type="PROSITE" id="PS51383">
    <property type="entry name" value="YJEF_C_3"/>
    <property type="match status" value="1"/>
</dbReference>
<evidence type="ECO:0000256" key="10">
    <source>
        <dbReference type="ARBA" id="ARBA00023027"/>
    </source>
</evidence>
<evidence type="ECO:0000256" key="3">
    <source>
        <dbReference type="ARBA" id="ARBA00006001"/>
    </source>
</evidence>
<feature type="binding site" evidence="17">
    <location>
        <position position="436"/>
    </location>
    <ligand>
        <name>(6S)-NADPHX</name>
        <dbReference type="ChEBI" id="CHEBI:64076"/>
    </ligand>
</feature>
<feature type="domain" description="YjeF C-terminal" evidence="20">
    <location>
        <begin position="222"/>
        <end position="490"/>
    </location>
</feature>
<comment type="cofactor">
    <cofactor evidence="17">
        <name>Mg(2+)</name>
        <dbReference type="ChEBI" id="CHEBI:18420"/>
    </cofactor>
</comment>
<dbReference type="GO" id="GO:0052856">
    <property type="term" value="F:NAD(P)HX epimerase activity"/>
    <property type="evidence" value="ECO:0007669"/>
    <property type="project" value="UniProtKB-UniRule"/>
</dbReference>
<dbReference type="SUPFAM" id="SSF64153">
    <property type="entry name" value="YjeF N-terminal domain-like"/>
    <property type="match status" value="1"/>
</dbReference>
<dbReference type="GO" id="GO:0046496">
    <property type="term" value="P:nicotinamide nucleotide metabolic process"/>
    <property type="evidence" value="ECO:0007669"/>
    <property type="project" value="UniProtKB-UniRule"/>
</dbReference>
<feature type="binding site" evidence="17">
    <location>
        <position position="320"/>
    </location>
    <ligand>
        <name>(6S)-NADPHX</name>
        <dbReference type="ChEBI" id="CHEBI:64076"/>
    </ligand>
</feature>
<evidence type="ECO:0000256" key="9">
    <source>
        <dbReference type="ARBA" id="ARBA00022958"/>
    </source>
</evidence>
<comment type="similarity">
    <text evidence="17">Belongs to the NnrD/CARKD family.</text>
</comment>
<accession>A0A8J3A724</accession>
<feature type="binding site" evidence="18">
    <location>
        <begin position="61"/>
        <end position="65"/>
    </location>
    <ligand>
        <name>(6S)-NADPHX</name>
        <dbReference type="ChEBI" id="CHEBI:64076"/>
    </ligand>
</feature>
<sequence>MMKHRPTELLTTEEMARADALTIESGTAGATLMEAAGAAVAACLRQAWLPRPVLILCGPGNNGGDGFVVARLLKDAGWPVTLALLGEKEKLSGDAALMAEHWHGGIEPLSRAEPHKAAVIVDALFGAGLSRPIEGEVADLVERVNKAEAPVIAIDVPSGIDGTTGQALGTAIRADKTVTFFRLKPGHMLYPGKGHCGDVILADIGIHADVLNKIEPKAFINGPDLWRDDFPWPETNSHKYSRGHAVVMSGGRYTSGAARLAAMGAARAGAGAVTMLSTQDAMDINAGHLEEVMLTEAADGETISQFIVERKVRAGLIGPGAGRGVQTKDRVAALLFSDAGAVLDADALTSFEDNPETLFQALREKDVITPHAGEFARLFGDLAEGQSKLAAARMAAEIAGCSVILKGSDTVIAAPDGRAAINANATPFLATAGSGDVLAGIVTGLMAQGMAGFEAACAGVWLHAQAAASFGPGLIASDIHRQLPGVLVSLEKSANP</sequence>
<feature type="binding site" evidence="18">
    <location>
        <position position="122"/>
    </location>
    <ligand>
        <name>K(+)</name>
        <dbReference type="ChEBI" id="CHEBI:29103"/>
    </ligand>
</feature>
<dbReference type="Pfam" id="PF03853">
    <property type="entry name" value="YjeF_N"/>
    <property type="match status" value="1"/>
</dbReference>
<dbReference type="HAMAP" id="MF_01965">
    <property type="entry name" value="NADHX_dehydratase"/>
    <property type="match status" value="1"/>
</dbReference>
<dbReference type="AlphaFoldDB" id="A0A8J3A724"/>
<comment type="function">
    <text evidence="14 19">Bifunctional enzyme that catalyzes the epimerization of the S- and R-forms of NAD(P)HX and the dehydration of the S-form of NAD(P)HX at the expense of ADP, which is converted to AMP. This allows the repair of both epimers of NAD(P)HX, a damaged form of NAD(P)H that is a result of enzymatic or heat-dependent hydration.</text>
</comment>
<evidence type="ECO:0000259" key="21">
    <source>
        <dbReference type="PROSITE" id="PS51385"/>
    </source>
</evidence>
<keyword evidence="6 17" id="KW-0547">Nucleotide-binding</keyword>
<keyword evidence="11 18" id="KW-0413">Isomerase</keyword>
<evidence type="ECO:0000256" key="16">
    <source>
        <dbReference type="ARBA" id="ARBA00049209"/>
    </source>
</evidence>
<feature type="binding site" evidence="17">
    <location>
        <begin position="406"/>
        <end position="410"/>
    </location>
    <ligand>
        <name>AMP</name>
        <dbReference type="ChEBI" id="CHEBI:456215"/>
    </ligand>
</feature>
<dbReference type="EC" id="5.1.99.6" evidence="19"/>
<comment type="similarity">
    <text evidence="4 19">In the C-terminal section; belongs to the NnrD/CARKD family.</text>
</comment>
<dbReference type="Proteomes" id="UP000621856">
    <property type="component" value="Unassembled WGS sequence"/>
</dbReference>
<evidence type="ECO:0000256" key="4">
    <source>
        <dbReference type="ARBA" id="ARBA00009524"/>
    </source>
</evidence>
<dbReference type="RefSeq" id="WP_205967411.1">
    <property type="nucleotide sequence ID" value="NZ_BMGZ01000001.1"/>
</dbReference>
<keyword evidence="13" id="KW-0511">Multifunctional enzyme</keyword>
<feature type="binding site" evidence="17">
    <location>
        <position position="435"/>
    </location>
    <ligand>
        <name>AMP</name>
        <dbReference type="ChEBI" id="CHEBI:456215"/>
    </ligand>
</feature>
<feature type="binding site" evidence="18">
    <location>
        <begin position="126"/>
        <end position="132"/>
    </location>
    <ligand>
        <name>(6S)-NADPHX</name>
        <dbReference type="ChEBI" id="CHEBI:64076"/>
    </ligand>
</feature>
<dbReference type="GO" id="GO:0046872">
    <property type="term" value="F:metal ion binding"/>
    <property type="evidence" value="ECO:0007669"/>
    <property type="project" value="UniProtKB-UniRule"/>
</dbReference>
<feature type="binding site" evidence="17">
    <location>
        <position position="371"/>
    </location>
    <ligand>
        <name>(6S)-NADPHX</name>
        <dbReference type="ChEBI" id="CHEBI:64076"/>
    </ligand>
</feature>
<protein>
    <recommendedName>
        <fullName evidence="19">Bifunctional NAD(P)H-hydrate repair enzyme</fullName>
    </recommendedName>
    <alternativeName>
        <fullName evidence="19">Nicotinamide nucleotide repair protein</fullName>
    </alternativeName>
    <domain>
        <recommendedName>
            <fullName evidence="19">ADP-dependent (S)-NAD(P)H-hydrate dehydratase</fullName>
            <ecNumber evidence="19">4.2.1.136</ecNumber>
        </recommendedName>
        <alternativeName>
            <fullName evidence="19">ADP-dependent NAD(P)HX dehydratase</fullName>
        </alternativeName>
    </domain>
    <domain>
        <recommendedName>
            <fullName evidence="19">NAD(P)H-hydrate epimerase</fullName>
            <ecNumber evidence="19">5.1.99.6</ecNumber>
        </recommendedName>
    </domain>
</protein>
<comment type="cofactor">
    <cofactor evidence="18 19">
        <name>K(+)</name>
        <dbReference type="ChEBI" id="CHEBI:29103"/>
    </cofactor>
    <text evidence="18 19">Binds 1 potassium ion per subunit.</text>
</comment>
<comment type="catalytic activity">
    <reaction evidence="15 17 19">
        <text>(6S)-NADHX + ADP = AMP + phosphate + NADH + H(+)</text>
        <dbReference type="Rhea" id="RHEA:32223"/>
        <dbReference type="ChEBI" id="CHEBI:15378"/>
        <dbReference type="ChEBI" id="CHEBI:43474"/>
        <dbReference type="ChEBI" id="CHEBI:57945"/>
        <dbReference type="ChEBI" id="CHEBI:64074"/>
        <dbReference type="ChEBI" id="CHEBI:456215"/>
        <dbReference type="ChEBI" id="CHEBI:456216"/>
        <dbReference type="EC" id="4.2.1.136"/>
    </reaction>
</comment>
<gene>
    <name evidence="17" type="primary">nnrD</name>
    <name evidence="18" type="synonym">nnrE</name>
    <name evidence="22" type="ORF">GCM10011355_15290</name>
</gene>
<comment type="caution">
    <text evidence="18">Lacks conserved residue(s) required for the propagation of feature annotation.</text>
</comment>
<dbReference type="PIRSF" id="PIRSF017184">
    <property type="entry name" value="Nnr"/>
    <property type="match status" value="1"/>
</dbReference>
<dbReference type="InterPro" id="IPR029056">
    <property type="entry name" value="Ribokinase-like"/>
</dbReference>
<dbReference type="GO" id="GO:0110051">
    <property type="term" value="P:metabolite repair"/>
    <property type="evidence" value="ECO:0007669"/>
    <property type="project" value="TreeGrafter"/>
</dbReference>
<comment type="similarity">
    <text evidence="3 19">In the N-terminal section; belongs to the NnrE/AIBP family.</text>
</comment>
<feature type="binding site" evidence="18">
    <location>
        <position position="155"/>
    </location>
    <ligand>
        <name>(6S)-NADPHX</name>
        <dbReference type="ChEBI" id="CHEBI:64076"/>
    </ligand>
</feature>
<organism evidence="22 23">
    <name type="scientific">Aquisalinus luteolus</name>
    <dbReference type="NCBI Taxonomy" id="1566827"/>
    <lineage>
        <taxon>Bacteria</taxon>
        <taxon>Pseudomonadati</taxon>
        <taxon>Pseudomonadota</taxon>
        <taxon>Alphaproteobacteria</taxon>
        <taxon>Parvularculales</taxon>
        <taxon>Parvularculaceae</taxon>
        <taxon>Aquisalinus</taxon>
    </lineage>
</organism>
<evidence type="ECO:0000256" key="17">
    <source>
        <dbReference type="HAMAP-Rule" id="MF_01965"/>
    </source>
</evidence>
<dbReference type="NCBIfam" id="TIGR00196">
    <property type="entry name" value="yjeF_cterm"/>
    <property type="match status" value="1"/>
</dbReference>
<dbReference type="EMBL" id="BMGZ01000001">
    <property type="protein sequence ID" value="GGH96423.1"/>
    <property type="molecule type" value="Genomic_DNA"/>
</dbReference>
<evidence type="ECO:0000313" key="22">
    <source>
        <dbReference type="EMBL" id="GGH96423.1"/>
    </source>
</evidence>